<dbReference type="OrthoDB" id="9799092at2"/>
<dbReference type="EMBL" id="LJJC01000006">
    <property type="protein sequence ID" value="KQL51446.1"/>
    <property type="molecule type" value="Genomic_DNA"/>
</dbReference>
<dbReference type="PANTHER" id="PTHR34822">
    <property type="entry name" value="GRPB DOMAIN PROTEIN (AFU_ORTHOLOGUE AFUA_1G01530)"/>
    <property type="match status" value="1"/>
</dbReference>
<reference evidence="1 2" key="1">
    <citation type="submission" date="2015-09" db="EMBL/GenBank/DDBJ databases">
        <title>Genome sequencing project for genomic taxonomy and phylogenomics of Bacillus-like bacteria.</title>
        <authorList>
            <person name="Liu B."/>
            <person name="Wang J."/>
            <person name="Zhu Y."/>
            <person name="Liu G."/>
            <person name="Chen Q."/>
            <person name="Chen Z."/>
            <person name="Lan J."/>
            <person name="Che J."/>
            <person name="Ge C."/>
            <person name="Shi H."/>
            <person name="Pan Z."/>
            <person name="Liu X."/>
        </authorList>
    </citation>
    <scope>NUCLEOTIDE SEQUENCE [LARGE SCALE GENOMIC DNA]</scope>
    <source>
        <strain evidence="1 2">LMG 18435</strain>
    </source>
</reference>
<dbReference type="Gene3D" id="3.30.460.10">
    <property type="entry name" value="Beta Polymerase, domain 2"/>
    <property type="match status" value="1"/>
</dbReference>
<evidence type="ECO:0008006" key="3">
    <source>
        <dbReference type="Google" id="ProtNLM"/>
    </source>
</evidence>
<proteinExistence type="predicted"/>
<dbReference type="SUPFAM" id="SSF81301">
    <property type="entry name" value="Nucleotidyltransferase"/>
    <property type="match status" value="1"/>
</dbReference>
<dbReference type="AlphaFoldDB" id="A0A0Q3TBI4"/>
<dbReference type="Proteomes" id="UP000051888">
    <property type="component" value="Unassembled WGS sequence"/>
</dbReference>
<dbReference type="STRING" id="157838.AN964_21000"/>
<dbReference type="Pfam" id="PF04229">
    <property type="entry name" value="GrpB"/>
    <property type="match status" value="1"/>
</dbReference>
<dbReference type="PATRIC" id="fig|157838.3.peg.4607"/>
<dbReference type="RefSeq" id="WP_055741753.1">
    <property type="nucleotide sequence ID" value="NZ_JAAIWL010000023.1"/>
</dbReference>
<organism evidence="1 2">
    <name type="scientific">Heyndrickxia shackletonii</name>
    <dbReference type="NCBI Taxonomy" id="157838"/>
    <lineage>
        <taxon>Bacteria</taxon>
        <taxon>Bacillati</taxon>
        <taxon>Bacillota</taxon>
        <taxon>Bacilli</taxon>
        <taxon>Bacillales</taxon>
        <taxon>Bacillaceae</taxon>
        <taxon>Heyndrickxia</taxon>
    </lineage>
</organism>
<protein>
    <recommendedName>
        <fullName evidence="3">GrpB family protein</fullName>
    </recommendedName>
</protein>
<dbReference type="InterPro" id="IPR007344">
    <property type="entry name" value="GrpB/CoaE"/>
</dbReference>
<keyword evidence="2" id="KW-1185">Reference proteome</keyword>
<name>A0A0Q3TBI4_9BACI</name>
<comment type="caution">
    <text evidence="1">The sequence shown here is derived from an EMBL/GenBank/DDBJ whole genome shotgun (WGS) entry which is preliminary data.</text>
</comment>
<gene>
    <name evidence="1" type="ORF">AN964_21000</name>
</gene>
<accession>A0A0Q3TBI4</accession>
<evidence type="ECO:0000313" key="1">
    <source>
        <dbReference type="EMBL" id="KQL51446.1"/>
    </source>
</evidence>
<evidence type="ECO:0000313" key="2">
    <source>
        <dbReference type="Proteomes" id="UP000051888"/>
    </source>
</evidence>
<dbReference type="PANTHER" id="PTHR34822:SF1">
    <property type="entry name" value="GRPB FAMILY PROTEIN"/>
    <property type="match status" value="1"/>
</dbReference>
<sequence length="172" mass="19830">MRKVEVVPYNHQWPQIFEQEAGKIKTIMNEIVVEIEHMGSTSIPGMSAKPVIDILVEVNSIEKVDLYNVEMIELGYDPKGENGIPNRRYFSKGGDNRTHHVHIYQTGNPEIARHLQFRDYLTAHPEDAILYSELKQSLAKQFPADIDQYILGKDALVKELDEKAKLWRLRMG</sequence>
<dbReference type="InterPro" id="IPR043519">
    <property type="entry name" value="NT_sf"/>
</dbReference>